<dbReference type="EMBL" id="BPLR01001186">
    <property type="protein sequence ID" value="GIZ00636.1"/>
    <property type="molecule type" value="Genomic_DNA"/>
</dbReference>
<dbReference type="Proteomes" id="UP001054945">
    <property type="component" value="Unassembled WGS sequence"/>
</dbReference>
<organism evidence="1 2">
    <name type="scientific">Caerostris extrusa</name>
    <name type="common">Bark spider</name>
    <name type="synonym">Caerostris bankana</name>
    <dbReference type="NCBI Taxonomy" id="172846"/>
    <lineage>
        <taxon>Eukaryota</taxon>
        <taxon>Metazoa</taxon>
        <taxon>Ecdysozoa</taxon>
        <taxon>Arthropoda</taxon>
        <taxon>Chelicerata</taxon>
        <taxon>Arachnida</taxon>
        <taxon>Araneae</taxon>
        <taxon>Araneomorphae</taxon>
        <taxon>Entelegynae</taxon>
        <taxon>Araneoidea</taxon>
        <taxon>Araneidae</taxon>
        <taxon>Caerostris</taxon>
    </lineage>
</organism>
<reference evidence="1 2" key="1">
    <citation type="submission" date="2021-06" db="EMBL/GenBank/DDBJ databases">
        <title>Caerostris extrusa draft genome.</title>
        <authorList>
            <person name="Kono N."/>
            <person name="Arakawa K."/>
        </authorList>
    </citation>
    <scope>NUCLEOTIDE SEQUENCE [LARGE SCALE GENOMIC DNA]</scope>
</reference>
<protein>
    <submittedName>
        <fullName evidence="1">Uncharacterized protein</fullName>
    </submittedName>
</protein>
<gene>
    <name evidence="1" type="ORF">CEXT_327851</name>
</gene>
<comment type="caution">
    <text evidence="1">The sequence shown here is derived from an EMBL/GenBank/DDBJ whole genome shotgun (WGS) entry which is preliminary data.</text>
</comment>
<proteinExistence type="predicted"/>
<evidence type="ECO:0000313" key="2">
    <source>
        <dbReference type="Proteomes" id="UP001054945"/>
    </source>
</evidence>
<keyword evidence="2" id="KW-1185">Reference proteome</keyword>
<name>A0AAV4Y3V7_CAEEX</name>
<dbReference type="AlphaFoldDB" id="A0AAV4Y3V7"/>
<evidence type="ECO:0000313" key="1">
    <source>
        <dbReference type="EMBL" id="GIZ00636.1"/>
    </source>
</evidence>
<accession>A0AAV4Y3V7</accession>
<sequence>MIKRRNVMRLIPPFTLSRPRPVPCRHNSLLGAPLHLCVNPPTTPKIAIFRTESPVWNCLLKIESSSLHPPPSRHADGIFPDGGFIGRQYDISIYREIDSIEDFSMRKLW</sequence>